<dbReference type="InterPro" id="IPR041916">
    <property type="entry name" value="Anti_sigma_zinc_sf"/>
</dbReference>
<evidence type="ECO:0000259" key="12">
    <source>
        <dbReference type="Pfam" id="PF13490"/>
    </source>
</evidence>
<evidence type="ECO:0000259" key="11">
    <source>
        <dbReference type="Pfam" id="PF10099"/>
    </source>
</evidence>
<evidence type="ECO:0000256" key="1">
    <source>
        <dbReference type="ARBA" id="ARBA00004167"/>
    </source>
</evidence>
<evidence type="ECO:0000256" key="6">
    <source>
        <dbReference type="ARBA" id="ARBA00023015"/>
    </source>
</evidence>
<accession>A0A3G9J1K1</accession>
<evidence type="ECO:0000313" key="14">
    <source>
        <dbReference type="Proteomes" id="UP000271573"/>
    </source>
</evidence>
<evidence type="ECO:0000256" key="9">
    <source>
        <dbReference type="ARBA" id="ARBA00029829"/>
    </source>
</evidence>
<dbReference type="EMBL" id="AP019307">
    <property type="protein sequence ID" value="BBH16859.1"/>
    <property type="molecule type" value="Genomic_DNA"/>
</dbReference>
<gene>
    <name evidence="13" type="ORF">Back2_11460</name>
</gene>
<dbReference type="KEGG" id="nbe:Back2_11460"/>
<dbReference type="PANTHER" id="PTHR37461:SF1">
    <property type="entry name" value="ANTI-SIGMA-K FACTOR RSKA"/>
    <property type="match status" value="1"/>
</dbReference>
<dbReference type="PANTHER" id="PTHR37461">
    <property type="entry name" value="ANTI-SIGMA-K FACTOR RSKA"/>
    <property type="match status" value="1"/>
</dbReference>
<keyword evidence="14" id="KW-1185">Reference proteome</keyword>
<keyword evidence="3" id="KW-1003">Cell membrane</keyword>
<reference evidence="13 14" key="1">
    <citation type="submission" date="2018-11" db="EMBL/GenBank/DDBJ databases">
        <title>Complete genome sequence of Nocardioides baekrokdamisoli strain KCTC 39748.</title>
        <authorList>
            <person name="Kang S.W."/>
            <person name="Lee K.C."/>
            <person name="Kim K.K."/>
            <person name="Kim J.S."/>
            <person name="Kim D.S."/>
            <person name="Ko S.H."/>
            <person name="Yang S.H."/>
            <person name="Shin Y.K."/>
            <person name="Lee J.S."/>
        </authorList>
    </citation>
    <scope>NUCLEOTIDE SEQUENCE [LARGE SCALE GENOMIC DNA]</scope>
    <source>
        <strain evidence="13 14">KCTC 39748</strain>
    </source>
</reference>
<proteinExistence type="predicted"/>
<dbReference type="Proteomes" id="UP000271573">
    <property type="component" value="Chromosome"/>
</dbReference>
<name>A0A3G9J1K1_9ACTN</name>
<keyword evidence="4" id="KW-0812">Transmembrane</keyword>
<dbReference type="OrthoDB" id="153510at2"/>
<dbReference type="InterPro" id="IPR018764">
    <property type="entry name" value="RskA_C"/>
</dbReference>
<protein>
    <recommendedName>
        <fullName evidence="10">Regulator of SigK</fullName>
    </recommendedName>
    <alternativeName>
        <fullName evidence="9">Sigma-K anti-sigma factor RskA</fullName>
    </alternativeName>
</protein>
<evidence type="ECO:0000256" key="3">
    <source>
        <dbReference type="ARBA" id="ARBA00022475"/>
    </source>
</evidence>
<dbReference type="Pfam" id="PF13490">
    <property type="entry name" value="zf-HC2"/>
    <property type="match status" value="1"/>
</dbReference>
<dbReference type="GO" id="GO:0016989">
    <property type="term" value="F:sigma factor antagonist activity"/>
    <property type="evidence" value="ECO:0007669"/>
    <property type="project" value="TreeGrafter"/>
</dbReference>
<feature type="domain" description="Putative zinc-finger" evidence="12">
    <location>
        <begin position="4"/>
        <end position="36"/>
    </location>
</feature>
<organism evidence="13 14">
    <name type="scientific">Nocardioides baekrokdamisoli</name>
    <dbReference type="NCBI Taxonomy" id="1804624"/>
    <lineage>
        <taxon>Bacteria</taxon>
        <taxon>Bacillati</taxon>
        <taxon>Actinomycetota</taxon>
        <taxon>Actinomycetes</taxon>
        <taxon>Propionibacteriales</taxon>
        <taxon>Nocardioidaceae</taxon>
        <taxon>Nocardioides</taxon>
    </lineage>
</organism>
<keyword evidence="5" id="KW-1133">Transmembrane helix</keyword>
<evidence type="ECO:0000256" key="5">
    <source>
        <dbReference type="ARBA" id="ARBA00022989"/>
    </source>
</evidence>
<dbReference type="GO" id="GO:0006417">
    <property type="term" value="P:regulation of translation"/>
    <property type="evidence" value="ECO:0007669"/>
    <property type="project" value="TreeGrafter"/>
</dbReference>
<evidence type="ECO:0000256" key="8">
    <source>
        <dbReference type="ARBA" id="ARBA00023163"/>
    </source>
</evidence>
<dbReference type="Gene3D" id="1.10.10.1320">
    <property type="entry name" value="Anti-sigma factor, zinc-finger domain"/>
    <property type="match status" value="1"/>
</dbReference>
<evidence type="ECO:0000256" key="4">
    <source>
        <dbReference type="ARBA" id="ARBA00022692"/>
    </source>
</evidence>
<dbReference type="RefSeq" id="WP_125567566.1">
    <property type="nucleotide sequence ID" value="NZ_AP019307.1"/>
</dbReference>
<dbReference type="GO" id="GO:0005886">
    <property type="term" value="C:plasma membrane"/>
    <property type="evidence" value="ECO:0007669"/>
    <property type="project" value="UniProtKB-SubCell"/>
</dbReference>
<comment type="subcellular location">
    <subcellularLocation>
        <location evidence="2">Cell membrane</location>
    </subcellularLocation>
    <subcellularLocation>
        <location evidence="1">Membrane</location>
        <topology evidence="1">Single-pass membrane protein</topology>
    </subcellularLocation>
</comment>
<evidence type="ECO:0000256" key="7">
    <source>
        <dbReference type="ARBA" id="ARBA00023136"/>
    </source>
</evidence>
<keyword evidence="6" id="KW-0805">Transcription regulation</keyword>
<keyword evidence="8" id="KW-0804">Transcription</keyword>
<dbReference type="Pfam" id="PF10099">
    <property type="entry name" value="RskA_C"/>
    <property type="match status" value="1"/>
</dbReference>
<sequence>MSIDIHALSGAYAVDALDGSERAEFERHLAECVSCQHEVDSLREAAAALSGAVETAPSDRLRAAVLAGIGEVRPLPPLVSVSRAGRTRRRWAAGSLVLAASVASAVAVSHPWPSSHVSMSAADRVMSAADVQVVRSAVVGGGSLTWYRSGSVGRAVVTSGGLKPLPNSQVYELWLQRPDRSMAPAGYLPAGATTVVLTGQARTALGAGITVEPAGGSARPTTTPLALVAFARA</sequence>
<keyword evidence="7" id="KW-0472">Membrane</keyword>
<evidence type="ECO:0000313" key="13">
    <source>
        <dbReference type="EMBL" id="BBH16859.1"/>
    </source>
</evidence>
<evidence type="ECO:0000256" key="2">
    <source>
        <dbReference type="ARBA" id="ARBA00004236"/>
    </source>
</evidence>
<evidence type="ECO:0000256" key="10">
    <source>
        <dbReference type="ARBA" id="ARBA00030803"/>
    </source>
</evidence>
<dbReference type="AlphaFoldDB" id="A0A3G9J1K1"/>
<dbReference type="InterPro" id="IPR027383">
    <property type="entry name" value="Znf_put"/>
</dbReference>
<dbReference type="InterPro" id="IPR051474">
    <property type="entry name" value="Anti-sigma-K/W_factor"/>
</dbReference>
<feature type="domain" description="Anti-sigma K factor RskA C-terminal" evidence="11">
    <location>
        <begin position="99"/>
        <end position="224"/>
    </location>
</feature>